<evidence type="ECO:0000313" key="8">
    <source>
        <dbReference type="Proteomes" id="UP000256845"/>
    </source>
</evidence>
<dbReference type="InterPro" id="IPR003593">
    <property type="entry name" value="AAA+_ATPase"/>
</dbReference>
<dbReference type="CDD" id="cd03255">
    <property type="entry name" value="ABC_MJ0796_LolCDE_FtsE"/>
    <property type="match status" value="1"/>
</dbReference>
<keyword evidence="2" id="KW-1003">Cell membrane</keyword>
<proteinExistence type="inferred from homology"/>
<evidence type="ECO:0000256" key="1">
    <source>
        <dbReference type="ARBA" id="ARBA00022448"/>
    </source>
</evidence>
<evidence type="ECO:0000313" key="7">
    <source>
        <dbReference type="EMBL" id="RED53305.1"/>
    </source>
</evidence>
<dbReference type="InterPro" id="IPR003439">
    <property type="entry name" value="ABC_transporter-like_ATP-bd"/>
</dbReference>
<dbReference type="OrthoDB" id="9802264at2"/>
<keyword evidence="8" id="KW-1185">Reference proteome</keyword>
<dbReference type="EMBL" id="QRDW01000001">
    <property type="protein sequence ID" value="RED53305.1"/>
    <property type="molecule type" value="Genomic_DNA"/>
</dbReference>
<dbReference type="PROSITE" id="PS50893">
    <property type="entry name" value="ABC_TRANSPORTER_2"/>
    <property type="match status" value="1"/>
</dbReference>
<dbReference type="InterPro" id="IPR015854">
    <property type="entry name" value="ABC_transpr_LolD-like"/>
</dbReference>
<comment type="caution">
    <text evidence="7">The sequence shown here is derived from an EMBL/GenBank/DDBJ whole genome shotgun (WGS) entry which is preliminary data.</text>
</comment>
<dbReference type="InterPro" id="IPR027417">
    <property type="entry name" value="P-loop_NTPase"/>
</dbReference>
<organism evidence="7 8">
    <name type="scientific">Aestuariispira insulae</name>
    <dbReference type="NCBI Taxonomy" id="1461337"/>
    <lineage>
        <taxon>Bacteria</taxon>
        <taxon>Pseudomonadati</taxon>
        <taxon>Pseudomonadota</taxon>
        <taxon>Alphaproteobacteria</taxon>
        <taxon>Rhodospirillales</taxon>
        <taxon>Kiloniellaceae</taxon>
        <taxon>Aestuariispira</taxon>
    </lineage>
</organism>
<dbReference type="SUPFAM" id="SSF52540">
    <property type="entry name" value="P-loop containing nucleoside triphosphate hydrolases"/>
    <property type="match status" value="1"/>
</dbReference>
<feature type="domain" description="ABC transporter" evidence="6">
    <location>
        <begin position="6"/>
        <end position="226"/>
    </location>
</feature>
<dbReference type="GO" id="GO:0005524">
    <property type="term" value="F:ATP binding"/>
    <property type="evidence" value="ECO:0007669"/>
    <property type="project" value="UniProtKB-KW"/>
</dbReference>
<sequence>MSEAVLKLSGISRSYQSGSDKLEVLKSAGLEICPGEVVALVAPSGTGKSTMLHLAGLLERPDSGDVEIAGQNCTKLSDRKRTLIRRHEVGFVYQFHHLQGEFSALENVVLPQMIAGVKKREAAERASGLLEAVGLKDRIHHRPAKLSGGEQQRVAIVRALANGPKLLLADEPTGNLDPNTSDAVFEVLIKLVRENGMAALIATHNLDLAGKMDRLVSLKDGKVVAA</sequence>
<dbReference type="RefSeq" id="WP_115934462.1">
    <property type="nucleotide sequence ID" value="NZ_QRDW01000001.1"/>
</dbReference>
<dbReference type="InterPro" id="IPR017911">
    <property type="entry name" value="MacB-like_ATP-bd"/>
</dbReference>
<dbReference type="GO" id="GO:0089705">
    <property type="term" value="P:protein localization to outer membrane"/>
    <property type="evidence" value="ECO:0007669"/>
    <property type="project" value="TreeGrafter"/>
</dbReference>
<dbReference type="GO" id="GO:0044874">
    <property type="term" value="P:lipoprotein localization to outer membrane"/>
    <property type="evidence" value="ECO:0007669"/>
    <property type="project" value="TreeGrafter"/>
</dbReference>
<dbReference type="Pfam" id="PF00005">
    <property type="entry name" value="ABC_tran"/>
    <property type="match status" value="1"/>
</dbReference>
<keyword evidence="1" id="KW-0813">Transport</keyword>
<keyword evidence="2" id="KW-0997">Cell inner membrane</keyword>
<name>A0A3D9HV65_9PROT</name>
<keyword evidence="2" id="KW-0472">Membrane</keyword>
<dbReference type="SMART" id="SM00382">
    <property type="entry name" value="AAA"/>
    <property type="match status" value="1"/>
</dbReference>
<dbReference type="GO" id="GO:0005886">
    <property type="term" value="C:plasma membrane"/>
    <property type="evidence" value="ECO:0007669"/>
    <property type="project" value="TreeGrafter"/>
</dbReference>
<comment type="similarity">
    <text evidence="5">Belongs to the ABC transporter superfamily. Macrolide exporter (TC 3.A.1.122) family.</text>
</comment>
<reference evidence="7 8" key="1">
    <citation type="submission" date="2018-07" db="EMBL/GenBank/DDBJ databases">
        <title>Genomic Encyclopedia of Type Strains, Phase III (KMG-III): the genomes of soil and plant-associated and newly described type strains.</title>
        <authorList>
            <person name="Whitman W."/>
        </authorList>
    </citation>
    <scope>NUCLEOTIDE SEQUENCE [LARGE SCALE GENOMIC DNA]</scope>
    <source>
        <strain evidence="7 8">CECT 8488</strain>
    </source>
</reference>
<dbReference type="AlphaFoldDB" id="A0A3D9HV65"/>
<keyword evidence="3" id="KW-0547">Nucleotide-binding</keyword>
<dbReference type="PANTHER" id="PTHR24220:SF689">
    <property type="entry name" value="LIPOPROTEIN-RELEASING SYSTEM ATP-BINDING PROTEIN LOLD"/>
    <property type="match status" value="1"/>
</dbReference>
<dbReference type="Gene3D" id="3.40.50.300">
    <property type="entry name" value="P-loop containing nucleotide triphosphate hydrolases"/>
    <property type="match status" value="1"/>
</dbReference>
<evidence type="ECO:0000256" key="4">
    <source>
        <dbReference type="ARBA" id="ARBA00022840"/>
    </source>
</evidence>
<keyword evidence="4 7" id="KW-0067">ATP-binding</keyword>
<dbReference type="Proteomes" id="UP000256845">
    <property type="component" value="Unassembled WGS sequence"/>
</dbReference>
<dbReference type="GO" id="GO:0022857">
    <property type="term" value="F:transmembrane transporter activity"/>
    <property type="evidence" value="ECO:0007669"/>
    <property type="project" value="UniProtKB-ARBA"/>
</dbReference>
<dbReference type="InterPro" id="IPR017871">
    <property type="entry name" value="ABC_transporter-like_CS"/>
</dbReference>
<gene>
    <name evidence="7" type="ORF">DFP90_10187</name>
</gene>
<keyword evidence="7" id="KW-0449">Lipoprotein</keyword>
<dbReference type="GO" id="GO:0098796">
    <property type="term" value="C:membrane protein complex"/>
    <property type="evidence" value="ECO:0007669"/>
    <property type="project" value="UniProtKB-ARBA"/>
</dbReference>
<evidence type="ECO:0000256" key="2">
    <source>
        <dbReference type="ARBA" id="ARBA00022519"/>
    </source>
</evidence>
<accession>A0A3D9HV65</accession>
<dbReference type="GO" id="GO:0016887">
    <property type="term" value="F:ATP hydrolysis activity"/>
    <property type="evidence" value="ECO:0007669"/>
    <property type="project" value="InterPro"/>
</dbReference>
<protein>
    <submittedName>
        <fullName evidence="7">Lipoprotein-releasing system ATP-binding protein</fullName>
    </submittedName>
</protein>
<dbReference type="FunFam" id="3.40.50.300:FF:000032">
    <property type="entry name" value="Export ABC transporter ATP-binding protein"/>
    <property type="match status" value="1"/>
</dbReference>
<evidence type="ECO:0000256" key="5">
    <source>
        <dbReference type="ARBA" id="ARBA00038388"/>
    </source>
</evidence>
<dbReference type="PROSITE" id="PS00211">
    <property type="entry name" value="ABC_TRANSPORTER_1"/>
    <property type="match status" value="1"/>
</dbReference>
<evidence type="ECO:0000256" key="3">
    <source>
        <dbReference type="ARBA" id="ARBA00022741"/>
    </source>
</evidence>
<dbReference type="PANTHER" id="PTHR24220">
    <property type="entry name" value="IMPORT ATP-BINDING PROTEIN"/>
    <property type="match status" value="1"/>
</dbReference>
<evidence type="ECO:0000259" key="6">
    <source>
        <dbReference type="PROSITE" id="PS50893"/>
    </source>
</evidence>